<keyword evidence="4 7" id="KW-0812">Transmembrane</keyword>
<dbReference type="AlphaFoldDB" id="A0A377R1E7"/>
<dbReference type="CDD" id="cd17503">
    <property type="entry name" value="MFS_LmrB_MDR_like"/>
    <property type="match status" value="1"/>
</dbReference>
<keyword evidence="2" id="KW-0813">Transport</keyword>
<evidence type="ECO:0000313" key="10">
    <source>
        <dbReference type="Proteomes" id="UP000254293"/>
    </source>
</evidence>
<dbReference type="PROSITE" id="PS50850">
    <property type="entry name" value="MFS"/>
    <property type="match status" value="1"/>
</dbReference>
<dbReference type="GO" id="GO:0022857">
    <property type="term" value="F:transmembrane transporter activity"/>
    <property type="evidence" value="ECO:0007669"/>
    <property type="project" value="InterPro"/>
</dbReference>
<dbReference type="EMBL" id="UGJJ01000001">
    <property type="protein sequence ID" value="STR00855.1"/>
    <property type="molecule type" value="Genomic_DNA"/>
</dbReference>
<dbReference type="InterPro" id="IPR011701">
    <property type="entry name" value="MFS"/>
</dbReference>
<feature type="transmembrane region" description="Helical" evidence="7">
    <location>
        <begin position="300"/>
        <end position="318"/>
    </location>
</feature>
<feature type="transmembrane region" description="Helical" evidence="7">
    <location>
        <begin position="263"/>
        <end position="288"/>
    </location>
</feature>
<dbReference type="PANTHER" id="PTHR42718:SF46">
    <property type="entry name" value="BLR6921 PROTEIN"/>
    <property type="match status" value="1"/>
</dbReference>
<sequence>MAQPQSRWLPILLAVCIFMQMLDATVLNTALPQMAADLHQSALNMQSAVISYALTLALFMPLSGYLTDRYGTKKVFSVSMALFVFGSLMCAAAPNLPMLVVARVVQGLGGAMMVPVPRLIVLRAYDKDELLERLNFIVMPALLGPVVGPLVGGYLVEYASWHWVFLINVPVGLAGIALAVKIMPDFYAADGEKPHFDLIGFLLFGGAAVGLSLSVEMLTHPSARLFSAVCGAGGFAALWLYWRHARHDGDHALYPPRLRLVRTFRLGILGNLISRLGMGAMPFLMPLLLQVVFARSASTAGWTLAPVALAALLVKPLVKPVIGRFGYRSVLVWNTRIIGLLIMSMALVTAATPLWLLVPALFCMGMCNSLQYSSMNTLTLADLRPQMEGSGNSLMAVNQQLAISLGIGLGAMLLNVFGSADPRTADVHRAFRLTFVSIGAITFCAGWIFTFLHPKDGGNLVGHGTGKAV</sequence>
<feature type="transmembrane region" description="Helical" evidence="7">
    <location>
        <begin position="195"/>
        <end position="213"/>
    </location>
</feature>
<protein>
    <submittedName>
        <fullName evidence="9">High-copy suppressor of rspA</fullName>
    </submittedName>
</protein>
<evidence type="ECO:0000259" key="8">
    <source>
        <dbReference type="PROSITE" id="PS50850"/>
    </source>
</evidence>
<accession>A0A377R1E7</accession>
<keyword evidence="6 7" id="KW-0472">Membrane</keyword>
<feature type="transmembrane region" description="Helical" evidence="7">
    <location>
        <begin position="134"/>
        <end position="155"/>
    </location>
</feature>
<keyword evidence="10" id="KW-1185">Reference proteome</keyword>
<keyword evidence="5 7" id="KW-1133">Transmembrane helix</keyword>
<feature type="transmembrane region" description="Helical" evidence="7">
    <location>
        <begin position="430"/>
        <end position="452"/>
    </location>
</feature>
<evidence type="ECO:0000256" key="6">
    <source>
        <dbReference type="ARBA" id="ARBA00023136"/>
    </source>
</evidence>
<feature type="transmembrane region" description="Helical" evidence="7">
    <location>
        <begin position="48"/>
        <end position="66"/>
    </location>
</feature>
<reference evidence="9 10" key="1">
    <citation type="submission" date="2018-06" db="EMBL/GenBank/DDBJ databases">
        <authorList>
            <consortium name="Pathogen Informatics"/>
            <person name="Doyle S."/>
        </authorList>
    </citation>
    <scope>NUCLEOTIDE SEQUENCE [LARGE SCALE GENOMIC DNA]</scope>
    <source>
        <strain evidence="9 10">NCTC13336</strain>
    </source>
</reference>
<evidence type="ECO:0000256" key="7">
    <source>
        <dbReference type="SAM" id="Phobius"/>
    </source>
</evidence>
<dbReference type="Gene3D" id="1.20.1720.10">
    <property type="entry name" value="Multidrug resistance protein D"/>
    <property type="match status" value="1"/>
</dbReference>
<dbReference type="Pfam" id="PF07690">
    <property type="entry name" value="MFS_1"/>
    <property type="match status" value="1"/>
</dbReference>
<dbReference type="RefSeq" id="WP_115308069.1">
    <property type="nucleotide sequence ID" value="NZ_UGJJ01000001.1"/>
</dbReference>
<feature type="transmembrane region" description="Helical" evidence="7">
    <location>
        <begin position="75"/>
        <end position="94"/>
    </location>
</feature>
<dbReference type="SUPFAM" id="SSF103473">
    <property type="entry name" value="MFS general substrate transporter"/>
    <property type="match status" value="1"/>
</dbReference>
<dbReference type="PANTHER" id="PTHR42718">
    <property type="entry name" value="MAJOR FACILITATOR SUPERFAMILY MULTIDRUG TRANSPORTER MFSC"/>
    <property type="match status" value="1"/>
</dbReference>
<dbReference type="OrthoDB" id="9807274at2"/>
<keyword evidence="3" id="KW-1003">Cell membrane</keyword>
<dbReference type="Proteomes" id="UP000254293">
    <property type="component" value="Unassembled WGS sequence"/>
</dbReference>
<feature type="transmembrane region" description="Helical" evidence="7">
    <location>
        <begin position="161"/>
        <end position="183"/>
    </location>
</feature>
<feature type="domain" description="Major facilitator superfamily (MFS) profile" evidence="8">
    <location>
        <begin position="9"/>
        <end position="457"/>
    </location>
</feature>
<dbReference type="InterPro" id="IPR020846">
    <property type="entry name" value="MFS_dom"/>
</dbReference>
<dbReference type="Gene3D" id="1.20.1250.20">
    <property type="entry name" value="MFS general substrate transporter like domains"/>
    <property type="match status" value="1"/>
</dbReference>
<name>A0A377R1E7_9NEIS</name>
<evidence type="ECO:0000256" key="3">
    <source>
        <dbReference type="ARBA" id="ARBA00022475"/>
    </source>
</evidence>
<feature type="transmembrane region" description="Helical" evidence="7">
    <location>
        <begin position="401"/>
        <end position="418"/>
    </location>
</feature>
<evidence type="ECO:0000256" key="1">
    <source>
        <dbReference type="ARBA" id="ARBA00004651"/>
    </source>
</evidence>
<evidence type="ECO:0000256" key="2">
    <source>
        <dbReference type="ARBA" id="ARBA00022448"/>
    </source>
</evidence>
<feature type="transmembrane region" description="Helical" evidence="7">
    <location>
        <begin position="225"/>
        <end position="242"/>
    </location>
</feature>
<evidence type="ECO:0000256" key="4">
    <source>
        <dbReference type="ARBA" id="ARBA00022692"/>
    </source>
</evidence>
<dbReference type="GO" id="GO:0005886">
    <property type="term" value="C:plasma membrane"/>
    <property type="evidence" value="ECO:0007669"/>
    <property type="project" value="UniProtKB-SubCell"/>
</dbReference>
<feature type="transmembrane region" description="Helical" evidence="7">
    <location>
        <begin position="338"/>
        <end position="362"/>
    </location>
</feature>
<feature type="transmembrane region" description="Helical" evidence="7">
    <location>
        <begin position="100"/>
        <end position="122"/>
    </location>
</feature>
<proteinExistence type="predicted"/>
<dbReference type="InterPro" id="IPR036259">
    <property type="entry name" value="MFS_trans_sf"/>
</dbReference>
<organism evidence="9 10">
    <name type="scientific">Kingella potus</name>
    <dbReference type="NCBI Taxonomy" id="265175"/>
    <lineage>
        <taxon>Bacteria</taxon>
        <taxon>Pseudomonadati</taxon>
        <taxon>Pseudomonadota</taxon>
        <taxon>Betaproteobacteria</taxon>
        <taxon>Neisseriales</taxon>
        <taxon>Neisseriaceae</taxon>
        <taxon>Kingella</taxon>
    </lineage>
</organism>
<evidence type="ECO:0000256" key="5">
    <source>
        <dbReference type="ARBA" id="ARBA00022989"/>
    </source>
</evidence>
<dbReference type="PRINTS" id="PR01036">
    <property type="entry name" value="TCRTETB"/>
</dbReference>
<gene>
    <name evidence="9" type="primary">hsrA</name>
    <name evidence="9" type="ORF">NCTC13336_01079</name>
</gene>
<comment type="subcellular location">
    <subcellularLocation>
        <location evidence="1">Cell membrane</location>
        <topology evidence="1">Multi-pass membrane protein</topology>
    </subcellularLocation>
</comment>
<evidence type="ECO:0000313" key="9">
    <source>
        <dbReference type="EMBL" id="STR00855.1"/>
    </source>
</evidence>